<dbReference type="AlphaFoldDB" id="A0A0M9BNQ7"/>
<keyword evidence="2" id="KW-0963">Cytoplasm</keyword>
<dbReference type="InterPro" id="IPR029036">
    <property type="entry name" value="P5CR_dimer"/>
</dbReference>
<dbReference type="EMBL" id="LITU01000059">
    <property type="protein sequence ID" value="KOY15709.1"/>
    <property type="molecule type" value="Genomic_DNA"/>
</dbReference>
<comment type="caution">
    <text evidence="6">The sequence shown here is derived from an EMBL/GenBank/DDBJ whole genome shotgun (WGS) entry which is preliminary data.</text>
</comment>
<dbReference type="InterPro" id="IPR000304">
    <property type="entry name" value="Pyrroline-COOH_reductase"/>
</dbReference>
<comment type="pathway">
    <text evidence="2">Amino-acid biosynthesis; L-proline biosynthesis; L-proline from L-glutamate 5-semialdehyde: step 1/1.</text>
</comment>
<comment type="subcellular location">
    <subcellularLocation>
        <location evidence="2">Cytoplasm</location>
    </subcellularLocation>
</comment>
<dbReference type="InterPro" id="IPR028939">
    <property type="entry name" value="P5C_Rdtase_cat_N"/>
</dbReference>
<comment type="catalytic activity">
    <reaction evidence="2">
        <text>L-proline + NAD(+) = (S)-1-pyrroline-5-carboxylate + NADH + 2 H(+)</text>
        <dbReference type="Rhea" id="RHEA:14105"/>
        <dbReference type="ChEBI" id="CHEBI:15378"/>
        <dbReference type="ChEBI" id="CHEBI:17388"/>
        <dbReference type="ChEBI" id="CHEBI:57540"/>
        <dbReference type="ChEBI" id="CHEBI:57945"/>
        <dbReference type="ChEBI" id="CHEBI:60039"/>
        <dbReference type="EC" id="1.5.1.2"/>
    </reaction>
</comment>
<dbReference type="InterPro" id="IPR008927">
    <property type="entry name" value="6-PGluconate_DH-like_C_sf"/>
</dbReference>
<evidence type="ECO:0000256" key="1">
    <source>
        <dbReference type="ARBA" id="ARBA00005525"/>
    </source>
</evidence>
<dbReference type="GO" id="GO:0004735">
    <property type="term" value="F:pyrroline-5-carboxylate reductase activity"/>
    <property type="evidence" value="ECO:0007669"/>
    <property type="project" value="UniProtKB-UniRule"/>
</dbReference>
<keyword evidence="2 3" id="KW-0521">NADP</keyword>
<comment type="catalytic activity">
    <reaction evidence="2">
        <text>L-proline + NADP(+) = (S)-1-pyrroline-5-carboxylate + NADPH + 2 H(+)</text>
        <dbReference type="Rhea" id="RHEA:14109"/>
        <dbReference type="ChEBI" id="CHEBI:15378"/>
        <dbReference type="ChEBI" id="CHEBI:17388"/>
        <dbReference type="ChEBI" id="CHEBI:57783"/>
        <dbReference type="ChEBI" id="CHEBI:58349"/>
        <dbReference type="ChEBI" id="CHEBI:60039"/>
        <dbReference type="EC" id="1.5.1.2"/>
    </reaction>
</comment>
<keyword evidence="2" id="KW-0028">Amino-acid biosynthesis</keyword>
<gene>
    <name evidence="2" type="primary">proC</name>
    <name evidence="6" type="ORF">AMS66_13560</name>
</gene>
<dbReference type="PATRIC" id="fig|1705561.3.peg.2624"/>
<dbReference type="PROSITE" id="PS00521">
    <property type="entry name" value="P5CR"/>
    <property type="match status" value="1"/>
</dbReference>
<dbReference type="GO" id="GO:0055129">
    <property type="term" value="P:L-proline biosynthetic process"/>
    <property type="evidence" value="ECO:0007669"/>
    <property type="project" value="UniProtKB-UniRule"/>
</dbReference>
<dbReference type="GO" id="GO:0005737">
    <property type="term" value="C:cytoplasm"/>
    <property type="evidence" value="ECO:0007669"/>
    <property type="project" value="UniProtKB-SubCell"/>
</dbReference>
<accession>A0A0M9BNQ7</accession>
<protein>
    <recommendedName>
        <fullName evidence="2">Pyrroline-5-carboxylate reductase</fullName>
        <shortName evidence="2">P5C reductase</shortName>
        <shortName evidence="2">P5CR</shortName>
        <ecNumber evidence="2">1.5.1.2</ecNumber>
    </recommendedName>
    <alternativeName>
        <fullName evidence="2">PCA reductase</fullName>
    </alternativeName>
</protein>
<keyword evidence="2" id="KW-0641">Proline biosynthesis</keyword>
<dbReference type="InterPro" id="IPR053790">
    <property type="entry name" value="P5CR-like_CS"/>
</dbReference>
<feature type="domain" description="Pyrroline-5-carboxylate reductase dimerisation" evidence="5">
    <location>
        <begin position="163"/>
        <end position="262"/>
    </location>
</feature>
<evidence type="ECO:0000256" key="2">
    <source>
        <dbReference type="HAMAP-Rule" id="MF_01925"/>
    </source>
</evidence>
<dbReference type="UniPathway" id="UPA00098">
    <property type="reaction ID" value="UER00361"/>
</dbReference>
<feature type="domain" description="Pyrroline-5-carboxylate reductase catalytic N-terminal" evidence="4">
    <location>
        <begin position="2"/>
        <end position="97"/>
    </location>
</feature>
<dbReference type="OrthoDB" id="9805754at2"/>
<evidence type="ECO:0000313" key="6">
    <source>
        <dbReference type="EMBL" id="KOY15709.1"/>
    </source>
</evidence>
<dbReference type="RefSeq" id="WP_053781302.1">
    <property type="nucleotide sequence ID" value="NZ_LITU01000059.1"/>
</dbReference>
<comment type="similarity">
    <text evidence="1 2">Belongs to the pyrroline-5-carboxylate reductase family.</text>
</comment>
<dbReference type="SUPFAM" id="SSF48179">
    <property type="entry name" value="6-phosphogluconate dehydrogenase C-terminal domain-like"/>
    <property type="match status" value="1"/>
</dbReference>
<evidence type="ECO:0000259" key="5">
    <source>
        <dbReference type="Pfam" id="PF14748"/>
    </source>
</evidence>
<dbReference type="PIRSF" id="PIRSF000193">
    <property type="entry name" value="Pyrrol-5-carb_rd"/>
    <property type="match status" value="1"/>
</dbReference>
<evidence type="ECO:0000259" key="4">
    <source>
        <dbReference type="Pfam" id="PF03807"/>
    </source>
</evidence>
<dbReference type="HAMAP" id="MF_01925">
    <property type="entry name" value="P5C_reductase"/>
    <property type="match status" value="1"/>
</dbReference>
<dbReference type="Proteomes" id="UP000037688">
    <property type="component" value="Unassembled WGS sequence"/>
</dbReference>
<organism evidence="6 7">
    <name type="scientific">Paenibacillus xylanivorans</name>
    <dbReference type="NCBI Taxonomy" id="1705561"/>
    <lineage>
        <taxon>Bacteria</taxon>
        <taxon>Bacillati</taxon>
        <taxon>Bacillota</taxon>
        <taxon>Bacilli</taxon>
        <taxon>Bacillales</taxon>
        <taxon>Paenibacillaceae</taxon>
        <taxon>Paenibacillus</taxon>
    </lineage>
</organism>
<dbReference type="SUPFAM" id="SSF51735">
    <property type="entry name" value="NAD(P)-binding Rossmann-fold domains"/>
    <property type="match status" value="1"/>
</dbReference>
<dbReference type="PANTHER" id="PTHR11645:SF51">
    <property type="entry name" value="COME OPERON PROTEIN 4"/>
    <property type="match status" value="1"/>
</dbReference>
<dbReference type="InterPro" id="IPR036291">
    <property type="entry name" value="NAD(P)-bd_dom_sf"/>
</dbReference>
<evidence type="ECO:0000313" key="7">
    <source>
        <dbReference type="Proteomes" id="UP000037688"/>
    </source>
</evidence>
<keyword evidence="2" id="KW-0560">Oxidoreductase</keyword>
<comment type="function">
    <text evidence="2">Catalyzes the reduction of 1-pyrroline-5-carboxylate (PCA) to L-proline.</text>
</comment>
<feature type="binding site" evidence="3">
    <location>
        <position position="56"/>
    </location>
    <ligand>
        <name>NADPH</name>
        <dbReference type="ChEBI" id="CHEBI:57783"/>
    </ligand>
</feature>
<dbReference type="Gene3D" id="1.10.3730.10">
    <property type="entry name" value="ProC C-terminal domain-like"/>
    <property type="match status" value="1"/>
</dbReference>
<dbReference type="NCBIfam" id="NF005814">
    <property type="entry name" value="PRK07680.1"/>
    <property type="match status" value="1"/>
</dbReference>
<dbReference type="EC" id="1.5.1.2" evidence="2"/>
<dbReference type="Pfam" id="PF14748">
    <property type="entry name" value="P5CR_dimer"/>
    <property type="match status" value="1"/>
</dbReference>
<sequence>MKVGFIGTGSMGSLLIYALIQSGALEPRQIAASNRTPSKVRQLSLRYPGLHESQSNRETVIRSNIIFLCVKPLEFKHVIDDILPVVNPNHIIVSITSPVQLRHLESSLPCKVSKVIPSVTHQVGSGASLCIHGERMTTEDRAVLEGLLSHIGRPYQVDEACTRITSDFSSCGPAFISFFLEQWIESAVKLTDIKRADACALAGEMLLGTGKLLTEGGYTPQELQARVAVPGGITAQALALLKVSLNGVFDSLIQTTHDKYDEDLLKLDELFKAGEINRQQY</sequence>
<proteinExistence type="inferred from homology"/>
<keyword evidence="7" id="KW-1185">Reference proteome</keyword>
<dbReference type="Gene3D" id="3.40.50.720">
    <property type="entry name" value="NAD(P)-binding Rossmann-like Domain"/>
    <property type="match status" value="1"/>
</dbReference>
<evidence type="ECO:0000256" key="3">
    <source>
        <dbReference type="PIRSR" id="PIRSR000193-1"/>
    </source>
</evidence>
<reference evidence="6 7" key="1">
    <citation type="submission" date="2015-08" db="EMBL/GenBank/DDBJ databases">
        <title>Draft genome sequence of cellulolytic and xylanolytic Paenibacillus sp. A59, isolated from a decaying forest soil from Patagonia, Argentina.</title>
        <authorList>
            <person name="Ghio S."/>
            <person name="Caceres A.M."/>
            <person name="Talia P."/>
            <person name="Grasso D."/>
            <person name="Campos E."/>
        </authorList>
    </citation>
    <scope>NUCLEOTIDE SEQUENCE [LARGE SCALE GENOMIC DNA]</scope>
    <source>
        <strain evidence="6 7">A59</strain>
    </source>
</reference>
<dbReference type="Pfam" id="PF03807">
    <property type="entry name" value="F420_oxidored"/>
    <property type="match status" value="1"/>
</dbReference>
<feature type="binding site" evidence="3">
    <location>
        <begin position="6"/>
        <end position="11"/>
    </location>
    <ligand>
        <name>NADP(+)</name>
        <dbReference type="ChEBI" id="CHEBI:58349"/>
    </ligand>
</feature>
<name>A0A0M9BNQ7_9BACL</name>
<dbReference type="PANTHER" id="PTHR11645">
    <property type="entry name" value="PYRROLINE-5-CARBOXYLATE REDUCTASE"/>
    <property type="match status" value="1"/>
</dbReference>